<proteinExistence type="inferred from homology"/>
<evidence type="ECO:0008006" key="10">
    <source>
        <dbReference type="Google" id="ProtNLM"/>
    </source>
</evidence>
<evidence type="ECO:0000256" key="1">
    <source>
        <dbReference type="ARBA" id="ARBA00004442"/>
    </source>
</evidence>
<dbReference type="EMBL" id="FLUL01000001">
    <property type="protein sequence ID" value="SBW06278.1"/>
    <property type="molecule type" value="Genomic_DNA"/>
</dbReference>
<accession>A0A212K3U9</accession>
<dbReference type="GO" id="GO:0009279">
    <property type="term" value="C:cell outer membrane"/>
    <property type="evidence" value="ECO:0007669"/>
    <property type="project" value="UniProtKB-SubCell"/>
</dbReference>
<dbReference type="InterPro" id="IPR033985">
    <property type="entry name" value="SusD-like_N"/>
</dbReference>
<feature type="domain" description="SusD-like N-terminal" evidence="8">
    <location>
        <begin position="88"/>
        <end position="230"/>
    </location>
</feature>
<dbReference type="Gene3D" id="1.25.40.390">
    <property type="match status" value="1"/>
</dbReference>
<sequence>MNILKYSRISIILAVMFITASCSDFLQPDPYGAGTTGNFWKTEDDVKQAINAFASRYAYWEGTAGRGIMWFENCSDNMVTGRNSSGGDAIKNFEMVAGNDRDVKQLWPRMYQLIAMTNDVFRYVPGMNISEALKSNALGQAHFYRGFAYLWLSPYYGDNGTNGGIPIMTENTPLDNLDQPRPASVLENYDMIIDDLYKAGDLLPLFSQLSSNDYGRPHKAAAWAFGARAALYAAQYDAKYYDTVIDFCNKIMALTGEDKRELFDDGSANPFAKLFTKENNFCKEYLFSILGNEIEGPKFHGMSFQNGGFGYYNTWGYFQPTKELYDAFEPNDVRRESTILSPGEEITFIGHKITWAVNPANISSPTGMTFRKFMSIFEAADCIGKDVSTNGDNQSNRLGQVLIRYADVLLMKAEALIWKNGEGDAEAKALLNQIRKRARIPENSTATKTELKNQRRCELAFEFMPSRHLDLVRWGDAKETYASPLHGYQTTTDGKDITSKTVIQVWKARSYDPNKNHVFAIPADEISKSKNLKQNKGY</sequence>
<evidence type="ECO:0000313" key="9">
    <source>
        <dbReference type="EMBL" id="SBW06278.1"/>
    </source>
</evidence>
<reference evidence="9" key="1">
    <citation type="submission" date="2016-04" db="EMBL/GenBank/DDBJ databases">
        <authorList>
            <person name="Evans L.H."/>
            <person name="Alamgir A."/>
            <person name="Owens N."/>
            <person name="Weber N.D."/>
            <person name="Virtaneva K."/>
            <person name="Barbian K."/>
            <person name="Babar A."/>
            <person name="Rosenke K."/>
        </authorList>
    </citation>
    <scope>NUCLEOTIDE SEQUENCE</scope>
    <source>
        <strain evidence="9">86-2</strain>
    </source>
</reference>
<dbReference type="SUPFAM" id="SSF48452">
    <property type="entry name" value="TPR-like"/>
    <property type="match status" value="1"/>
</dbReference>
<evidence type="ECO:0000259" key="7">
    <source>
        <dbReference type="Pfam" id="PF07980"/>
    </source>
</evidence>
<dbReference type="AlphaFoldDB" id="A0A212K3U9"/>
<dbReference type="Pfam" id="PF14322">
    <property type="entry name" value="SusD-like_3"/>
    <property type="match status" value="1"/>
</dbReference>
<dbReference type="PROSITE" id="PS51257">
    <property type="entry name" value="PROKAR_LIPOPROTEIN"/>
    <property type="match status" value="1"/>
</dbReference>
<keyword evidence="3 6" id="KW-0732">Signal</keyword>
<evidence type="ECO:0000259" key="8">
    <source>
        <dbReference type="Pfam" id="PF14322"/>
    </source>
</evidence>
<feature type="chain" id="PRO_5012487990" description="RagB/SusD domain-containing protein" evidence="6">
    <location>
        <begin position="27"/>
        <end position="538"/>
    </location>
</feature>
<feature type="signal peptide" evidence="6">
    <location>
        <begin position="1"/>
        <end position="26"/>
    </location>
</feature>
<evidence type="ECO:0000256" key="2">
    <source>
        <dbReference type="ARBA" id="ARBA00006275"/>
    </source>
</evidence>
<evidence type="ECO:0000256" key="4">
    <source>
        <dbReference type="ARBA" id="ARBA00023136"/>
    </source>
</evidence>
<evidence type="ECO:0000256" key="5">
    <source>
        <dbReference type="ARBA" id="ARBA00023237"/>
    </source>
</evidence>
<dbReference type="InterPro" id="IPR012944">
    <property type="entry name" value="SusD_RagB_dom"/>
</dbReference>
<dbReference type="RefSeq" id="WP_283686604.1">
    <property type="nucleotide sequence ID" value="NZ_LT599021.1"/>
</dbReference>
<evidence type="ECO:0000256" key="6">
    <source>
        <dbReference type="SAM" id="SignalP"/>
    </source>
</evidence>
<protein>
    <recommendedName>
        <fullName evidence="10">RagB/SusD domain-containing protein</fullName>
    </recommendedName>
</protein>
<keyword evidence="4" id="KW-0472">Membrane</keyword>
<comment type="subcellular location">
    <subcellularLocation>
        <location evidence="1">Cell outer membrane</location>
    </subcellularLocation>
</comment>
<keyword evidence="5" id="KW-0998">Cell outer membrane</keyword>
<dbReference type="InterPro" id="IPR011990">
    <property type="entry name" value="TPR-like_helical_dom_sf"/>
</dbReference>
<evidence type="ECO:0000256" key="3">
    <source>
        <dbReference type="ARBA" id="ARBA00022729"/>
    </source>
</evidence>
<feature type="domain" description="RagB/SusD" evidence="7">
    <location>
        <begin position="311"/>
        <end position="538"/>
    </location>
</feature>
<gene>
    <name evidence="9" type="ORF">KL86DYS2_12945</name>
</gene>
<comment type="similarity">
    <text evidence="2">Belongs to the SusD family.</text>
</comment>
<name>A0A212K3U9_9BACT</name>
<organism evidence="9">
    <name type="scientific">uncultured Dysgonomonas sp</name>
    <dbReference type="NCBI Taxonomy" id="206096"/>
    <lineage>
        <taxon>Bacteria</taxon>
        <taxon>Pseudomonadati</taxon>
        <taxon>Bacteroidota</taxon>
        <taxon>Bacteroidia</taxon>
        <taxon>Bacteroidales</taxon>
        <taxon>Dysgonomonadaceae</taxon>
        <taxon>Dysgonomonas</taxon>
        <taxon>environmental samples</taxon>
    </lineage>
</organism>
<dbReference type="Pfam" id="PF07980">
    <property type="entry name" value="SusD_RagB"/>
    <property type="match status" value="1"/>
</dbReference>